<gene>
    <name evidence="1" type="ORF">LCGC14_0385030</name>
</gene>
<name>A0A0F9VNE1_9ZZZZ</name>
<evidence type="ECO:0000313" key="1">
    <source>
        <dbReference type="EMBL" id="KKN75001.1"/>
    </source>
</evidence>
<protein>
    <submittedName>
        <fullName evidence="1">Uncharacterized protein</fullName>
    </submittedName>
</protein>
<organism evidence="1">
    <name type="scientific">marine sediment metagenome</name>
    <dbReference type="NCBI Taxonomy" id="412755"/>
    <lineage>
        <taxon>unclassified sequences</taxon>
        <taxon>metagenomes</taxon>
        <taxon>ecological metagenomes</taxon>
    </lineage>
</organism>
<accession>A0A0F9VNE1</accession>
<reference evidence="1" key="1">
    <citation type="journal article" date="2015" name="Nature">
        <title>Complex archaea that bridge the gap between prokaryotes and eukaryotes.</title>
        <authorList>
            <person name="Spang A."/>
            <person name="Saw J.H."/>
            <person name="Jorgensen S.L."/>
            <person name="Zaremba-Niedzwiedzka K."/>
            <person name="Martijn J."/>
            <person name="Lind A.E."/>
            <person name="van Eijk R."/>
            <person name="Schleper C."/>
            <person name="Guy L."/>
            <person name="Ettema T.J."/>
        </authorList>
    </citation>
    <scope>NUCLEOTIDE SEQUENCE</scope>
</reference>
<sequence length="55" mass="6348">MEHFNWDCACKNCLTMKAAPDLYEALKNLQNFYKRNKMGELPALVEQALAKAEDK</sequence>
<proteinExistence type="predicted"/>
<comment type="caution">
    <text evidence="1">The sequence shown here is derived from an EMBL/GenBank/DDBJ whole genome shotgun (WGS) entry which is preliminary data.</text>
</comment>
<dbReference type="EMBL" id="LAZR01000317">
    <property type="protein sequence ID" value="KKN75001.1"/>
    <property type="molecule type" value="Genomic_DNA"/>
</dbReference>
<dbReference type="AlphaFoldDB" id="A0A0F9VNE1"/>